<organism evidence="2 3">
    <name type="scientific">Corynebacterium terpenotabidum Y-11</name>
    <dbReference type="NCBI Taxonomy" id="1200352"/>
    <lineage>
        <taxon>Bacteria</taxon>
        <taxon>Bacillati</taxon>
        <taxon>Actinomycetota</taxon>
        <taxon>Actinomycetes</taxon>
        <taxon>Mycobacteriales</taxon>
        <taxon>Corynebacteriaceae</taxon>
        <taxon>Corynebacterium</taxon>
    </lineage>
</organism>
<dbReference type="HOGENOM" id="CLU_056607_3_0_11"/>
<sequence length="152" mass="16733">MGTVSVKTWSELTSTEVYAIARLRTEVFLREQRCDDEELDWRDLEPGTEHYLLQDAGDAAVASYLRVLRQEVPGDVDAPLIIGRVCTDPDHRGKGLASRLLAEVIARHGGEPMLLHAQLYATGLYANAGFSPVGEQFEEAGISHIAMVRPAD</sequence>
<feature type="domain" description="N-acetyltransferase" evidence="1">
    <location>
        <begin position="7"/>
        <end position="152"/>
    </location>
</feature>
<evidence type="ECO:0000313" key="3">
    <source>
        <dbReference type="Proteomes" id="UP000014809"/>
    </source>
</evidence>
<gene>
    <name evidence="2" type="ORF">A606_01560</name>
</gene>
<dbReference type="AlphaFoldDB" id="S4XA34"/>
<dbReference type="PATRIC" id="fig|1200352.3.peg.311"/>
<accession>S4XA34</accession>
<dbReference type="OrthoDB" id="9796171at2"/>
<dbReference type="Pfam" id="PF13673">
    <property type="entry name" value="Acetyltransf_10"/>
    <property type="match status" value="1"/>
</dbReference>
<reference evidence="2 3" key="1">
    <citation type="submission" date="2012-06" db="EMBL/GenBank/DDBJ databases">
        <title>Complete genome sequence of Corynebacterium terpenotabidum Y-11 (=DSM 44721).</title>
        <authorList>
            <person name="Ruckert C."/>
            <person name="Albersmeier A."/>
            <person name="Al-Dilaimi A."/>
            <person name="Szczepanowski R."/>
            <person name="Kalinowski J."/>
        </authorList>
    </citation>
    <scope>NUCLEOTIDE SEQUENCE [LARGE SCALE GENOMIC DNA]</scope>
    <source>
        <strain evidence="2 3">Y-11</strain>
    </source>
</reference>
<dbReference type="InterPro" id="IPR016181">
    <property type="entry name" value="Acyl_CoA_acyltransferase"/>
</dbReference>
<dbReference type="GO" id="GO:0016747">
    <property type="term" value="F:acyltransferase activity, transferring groups other than amino-acyl groups"/>
    <property type="evidence" value="ECO:0007669"/>
    <property type="project" value="InterPro"/>
</dbReference>
<dbReference type="InterPro" id="IPR000182">
    <property type="entry name" value="GNAT_dom"/>
</dbReference>
<dbReference type="CDD" id="cd04301">
    <property type="entry name" value="NAT_SF"/>
    <property type="match status" value="1"/>
</dbReference>
<dbReference type="Gene3D" id="3.40.630.30">
    <property type="match status" value="1"/>
</dbReference>
<keyword evidence="3" id="KW-1185">Reference proteome</keyword>
<dbReference type="PROSITE" id="PS51186">
    <property type="entry name" value="GNAT"/>
    <property type="match status" value="1"/>
</dbReference>
<evidence type="ECO:0000313" key="2">
    <source>
        <dbReference type="EMBL" id="AGP29967.1"/>
    </source>
</evidence>
<proteinExistence type="predicted"/>
<protein>
    <recommendedName>
        <fullName evidence="1">N-acetyltransferase domain-containing protein</fullName>
    </recommendedName>
</protein>
<evidence type="ECO:0000259" key="1">
    <source>
        <dbReference type="PROSITE" id="PS51186"/>
    </source>
</evidence>
<dbReference type="SUPFAM" id="SSF55729">
    <property type="entry name" value="Acyl-CoA N-acyltransferases (Nat)"/>
    <property type="match status" value="1"/>
</dbReference>
<dbReference type="KEGG" id="cter:A606_01560"/>
<name>S4XA34_9CORY</name>
<dbReference type="eggNOG" id="COG2153">
    <property type="taxonomic scope" value="Bacteria"/>
</dbReference>
<dbReference type="Proteomes" id="UP000014809">
    <property type="component" value="Chromosome"/>
</dbReference>
<dbReference type="EMBL" id="CP003696">
    <property type="protein sequence ID" value="AGP29967.1"/>
    <property type="molecule type" value="Genomic_DNA"/>
</dbReference>
<dbReference type="STRING" id="1200352.A606_01560"/>
<dbReference type="RefSeq" id="WP_020440332.1">
    <property type="nucleotide sequence ID" value="NC_021663.1"/>
</dbReference>